<feature type="transmembrane region" description="Helical" evidence="1">
    <location>
        <begin position="253"/>
        <end position="269"/>
    </location>
</feature>
<dbReference type="PANTHER" id="PTHR23028:SF131">
    <property type="entry name" value="BLR2367 PROTEIN"/>
    <property type="match status" value="1"/>
</dbReference>
<dbReference type="InterPro" id="IPR050879">
    <property type="entry name" value="Acyltransferase_3"/>
</dbReference>
<feature type="transmembrane region" description="Helical" evidence="1">
    <location>
        <begin position="12"/>
        <end position="30"/>
    </location>
</feature>
<feature type="transmembrane region" description="Helical" evidence="1">
    <location>
        <begin position="230"/>
        <end position="247"/>
    </location>
</feature>
<accession>A0ABU0IW77</accession>
<dbReference type="Proteomes" id="UP001228905">
    <property type="component" value="Unassembled WGS sequence"/>
</dbReference>
<protein>
    <submittedName>
        <fullName evidence="3">Peptidoglycan/LPS O-acetylase OafA/YrhL</fullName>
    </submittedName>
</protein>
<feature type="transmembrane region" description="Helical" evidence="1">
    <location>
        <begin position="281"/>
        <end position="301"/>
    </location>
</feature>
<comment type="caution">
    <text evidence="3">The sequence shown here is derived from an EMBL/GenBank/DDBJ whole genome shotgun (WGS) entry which is preliminary data.</text>
</comment>
<evidence type="ECO:0000256" key="1">
    <source>
        <dbReference type="SAM" id="Phobius"/>
    </source>
</evidence>
<feature type="domain" description="Acyltransferase 3" evidence="2">
    <location>
        <begin position="12"/>
        <end position="337"/>
    </location>
</feature>
<organism evidence="3 4">
    <name type="scientific">Caulobacter ginsengisoli</name>
    <dbReference type="NCBI Taxonomy" id="400775"/>
    <lineage>
        <taxon>Bacteria</taxon>
        <taxon>Pseudomonadati</taxon>
        <taxon>Pseudomonadota</taxon>
        <taxon>Alphaproteobacteria</taxon>
        <taxon>Caulobacterales</taxon>
        <taxon>Caulobacteraceae</taxon>
        <taxon>Caulobacter</taxon>
    </lineage>
</organism>
<reference evidence="3 4" key="1">
    <citation type="submission" date="2023-07" db="EMBL/GenBank/DDBJ databases">
        <title>Genomic Encyclopedia of Type Strains, Phase IV (KMG-IV): sequencing the most valuable type-strain genomes for metagenomic binning, comparative biology and taxonomic classification.</title>
        <authorList>
            <person name="Goeker M."/>
        </authorList>
    </citation>
    <scope>NUCLEOTIDE SEQUENCE [LARGE SCALE GENOMIC DNA]</scope>
    <source>
        <strain evidence="3 4">DSM 18695</strain>
    </source>
</reference>
<keyword evidence="1" id="KW-1133">Transmembrane helix</keyword>
<feature type="transmembrane region" description="Helical" evidence="1">
    <location>
        <begin position="140"/>
        <end position="161"/>
    </location>
</feature>
<keyword evidence="1" id="KW-0812">Transmembrane</keyword>
<sequence>MPDAANIRPLTSLRFFAALWVVLFTYWENLATTATPAFVTRGGLGVELFFVLSGFILSHVYLTSFGEGRFRYGSFLWNRLARVYPLHIVTLFGLIALAVAATAAGIAVDDNLLSWRSLPANLLMLQAWGLAPDAAFNHPAWSISAEWFAYVTFPAFAWAFWRLRHRPWLALGLTLAFLAVLYPLFQALAGFPLTEATIRWGALRIVPCFALGCAMFTLWRAGAVRSARSAALGAALMGAGLLIGASFGAPGPLMVAGFGGLILFLAGLAQHGSTFGSQPVFVYLGEISYSTYMICVPWKILFVNLAARLLNLEGDRLPLPVWLIFLAAIVPLSALSYHLVEKPARERMKLIAGAWKTRQSVAV</sequence>
<dbReference type="EMBL" id="JAUSVS010000010">
    <property type="protein sequence ID" value="MDQ0466271.1"/>
    <property type="molecule type" value="Genomic_DNA"/>
</dbReference>
<keyword evidence="4" id="KW-1185">Reference proteome</keyword>
<gene>
    <name evidence="3" type="ORF">QO010_004064</name>
</gene>
<evidence type="ECO:0000313" key="3">
    <source>
        <dbReference type="EMBL" id="MDQ0466271.1"/>
    </source>
</evidence>
<feature type="transmembrane region" description="Helical" evidence="1">
    <location>
        <begin position="197"/>
        <end position="218"/>
    </location>
</feature>
<feature type="transmembrane region" description="Helical" evidence="1">
    <location>
        <begin position="321"/>
        <end position="340"/>
    </location>
</feature>
<dbReference type="InterPro" id="IPR002656">
    <property type="entry name" value="Acyl_transf_3_dom"/>
</dbReference>
<dbReference type="Pfam" id="PF01757">
    <property type="entry name" value="Acyl_transf_3"/>
    <property type="match status" value="1"/>
</dbReference>
<proteinExistence type="predicted"/>
<feature type="transmembrane region" description="Helical" evidence="1">
    <location>
        <begin position="42"/>
        <end position="62"/>
    </location>
</feature>
<feature type="transmembrane region" description="Helical" evidence="1">
    <location>
        <begin position="168"/>
        <end position="185"/>
    </location>
</feature>
<keyword evidence="1" id="KW-0472">Membrane</keyword>
<dbReference type="RefSeq" id="WP_307352245.1">
    <property type="nucleotide sequence ID" value="NZ_JAUSVS010000010.1"/>
</dbReference>
<evidence type="ECO:0000259" key="2">
    <source>
        <dbReference type="Pfam" id="PF01757"/>
    </source>
</evidence>
<feature type="transmembrane region" description="Helical" evidence="1">
    <location>
        <begin position="83"/>
        <end position="108"/>
    </location>
</feature>
<evidence type="ECO:0000313" key="4">
    <source>
        <dbReference type="Proteomes" id="UP001228905"/>
    </source>
</evidence>
<name>A0ABU0IW77_9CAUL</name>
<dbReference type="PANTHER" id="PTHR23028">
    <property type="entry name" value="ACETYLTRANSFERASE"/>
    <property type="match status" value="1"/>
</dbReference>